<protein>
    <submittedName>
        <fullName evidence="1">Uncharacterized protein</fullName>
    </submittedName>
</protein>
<dbReference type="AlphaFoldDB" id="A0A2T9YN20"/>
<accession>A0A2T9YN20</accession>
<dbReference type="Proteomes" id="UP000245699">
    <property type="component" value="Unassembled WGS sequence"/>
</dbReference>
<proteinExistence type="predicted"/>
<comment type="caution">
    <text evidence="1">The sequence shown here is derived from an EMBL/GenBank/DDBJ whole genome shotgun (WGS) entry which is preliminary data.</text>
</comment>
<dbReference type="EMBL" id="MBFT01000306">
    <property type="protein sequence ID" value="PVU93709.1"/>
    <property type="molecule type" value="Genomic_DNA"/>
</dbReference>
<sequence length="289" mass="33704">MSNPNLKLLETEETLPSHITNPRDRDLIVCEICGKGVDYKDLDIKFRPLYGDCYYTFKCSECNNGEPYYKRSQISWVQAVHLIMYHLKVESPETKYFRWREHICAKFDEYWECLIPEKIRTPTWHNTVAGCISTHNALFKSGFEEINQTGFWALRAYVKPSKEGFKCPTKLKSLITDKNLKIKKKLDSKTDFQKDSPIDSELLVDTNTYIADTKNKFKKQKEFSSSLYDYYLSISGSKRSDFIDTEIEKILSSKVLSDESSLDDILSDQYSSDTSVDEWLSLKEKRTKT</sequence>
<evidence type="ECO:0000313" key="1">
    <source>
        <dbReference type="EMBL" id="PVU93709.1"/>
    </source>
</evidence>
<gene>
    <name evidence="1" type="ORF">BB559_003190</name>
</gene>
<evidence type="ECO:0000313" key="2">
    <source>
        <dbReference type="Proteomes" id="UP000245699"/>
    </source>
</evidence>
<organism evidence="1 2">
    <name type="scientific">Furculomyces boomerangus</name>
    <dbReference type="NCBI Taxonomy" id="61424"/>
    <lineage>
        <taxon>Eukaryota</taxon>
        <taxon>Fungi</taxon>
        <taxon>Fungi incertae sedis</taxon>
        <taxon>Zoopagomycota</taxon>
        <taxon>Kickxellomycotina</taxon>
        <taxon>Harpellomycetes</taxon>
        <taxon>Harpellales</taxon>
        <taxon>Harpellaceae</taxon>
        <taxon>Furculomyces</taxon>
    </lineage>
</organism>
<reference evidence="1 2" key="1">
    <citation type="journal article" date="2018" name="MBio">
        <title>Comparative Genomics Reveals the Core Gene Toolbox for the Fungus-Insect Symbiosis.</title>
        <authorList>
            <person name="Wang Y."/>
            <person name="Stata M."/>
            <person name="Wang W."/>
            <person name="Stajich J.E."/>
            <person name="White M.M."/>
            <person name="Moncalvo J.M."/>
        </authorList>
    </citation>
    <scope>NUCLEOTIDE SEQUENCE [LARGE SCALE GENOMIC DNA]</scope>
    <source>
        <strain evidence="1 2">AUS-77-4</strain>
    </source>
</reference>
<dbReference type="Gene3D" id="3.90.980.20">
    <property type="match status" value="1"/>
</dbReference>
<dbReference type="STRING" id="61424.A0A2T9YN20"/>
<dbReference type="OrthoDB" id="4080456at2759"/>
<keyword evidence="2" id="KW-1185">Reference proteome</keyword>
<name>A0A2T9YN20_9FUNG</name>